<dbReference type="GO" id="GO:0006508">
    <property type="term" value="P:proteolysis"/>
    <property type="evidence" value="ECO:0007669"/>
    <property type="project" value="UniProtKB-KW"/>
</dbReference>
<keyword evidence="7" id="KW-1185">Reference proteome</keyword>
<dbReference type="Proteomes" id="UP001075354">
    <property type="component" value="Chromosome 5"/>
</dbReference>
<dbReference type="InterPro" id="IPR011011">
    <property type="entry name" value="Znf_FYVE_PHD"/>
</dbReference>
<feature type="region of interest" description="Disordered" evidence="4">
    <location>
        <begin position="920"/>
        <end position="987"/>
    </location>
</feature>
<comment type="caution">
    <text evidence="6">The sequence shown here is derived from an EMBL/GenBank/DDBJ whole genome shotgun (WGS) entry which is preliminary data.</text>
</comment>
<evidence type="ECO:0000256" key="1">
    <source>
        <dbReference type="ARBA" id="ARBA00005234"/>
    </source>
</evidence>
<evidence type="ECO:0000256" key="3">
    <source>
        <dbReference type="ARBA" id="ARBA00022801"/>
    </source>
</evidence>
<sequence length="1491" mass="168472">MCKTSGLPVSLLVGQYFFNLQRKQNRARNSSPPLQVQPGTNVPSHEDGTPSHMDADRVESSAPEPIEEEGLSGMTHQQNIISIDQMLQSNNISSGDDGNVGFPTKHTEAHVDNSLQVQPLIVSSDSEMLDDNECNTVQSVVEYSNIEVIGDNVRTFVPKSLCSENPSIISEFHKGVKALQDYVKKSFTNASTLAELNLDAFVTMDEEEASTFQPYIDQICKDFQTCDLCSWDNKPTDLNFNCISHISCTNGSCIDLFLVVVLPPIMDVGSIVTIELLVFGNLQHGENEVHHDMQQDQIHHCPQGQCDDDAPSDLEKAFDGTLDVTPAQGNQTIKSKIDFNTWKSIYVQTCSTDDCKGCENCHLSLQAHWTDKFSELLGAHYPNCVLTFKRHKFNNIYSPRHTGAKLLAYGFCKHQNCYTFTFRLESLPTENIPGDITFTACGKYHHAPHAKFRRNVRWATQDDIIEKLRTAKPNECRLQLLKAADKSLLMAGNFNAAPSLTVLQKIRSRFILCKERLSSDPWEDLQKILANGNTLGIDILGYKPFKLYWRSSEHLNALPPTRQGLIMYFDCTGQVVIDIFGKPVYYYAAVVHPTPNSTKVLPILEFLLDSHYTSTVKEVLEQFYRTSGPSKQVKTPFPKVIVIDFSWVLLYSCVHVFVRKSLIDYFNTCFEACLDPTRDFPFTVIHICGAHEANTVTKWIAKKPGVPKETAYLARRSFRALMKSQCLDDAKKIFSLMVPVFCNKIKKQDTDITLKNLQDYLEGKLASSQELTDIEEPEERVKPPHEECSERKTLYSQSRFYQCFKNIYNESYDRVDEVEIEIDDGEKNKFYFHYFISYLLKHQLPYFALWSACLVKKFINPTSGLLTNNSVEGWFNIVKTYILLCMLRLRPADFLRVMSDAVHKRAIDVAHDTEFRKRNVAEKTSTAAKPIQQRSKQDRMALMGTPAPTRLPSRKRPSDTPLHSQEGWGKKRTLRNPPYTPGQGIESGKVIVEEVTVEVTSDYDAPNEEVILLDHAYGAPKDAIVTVHDHLESQCVGMSDGTHSKLHDSGVEAVQKNPSESNSAQSTPPRPDGNDANLPIAKHGKTGNFNPTLDSMIASINLSCLPNELNADSIDSVQEWFTHDVVDVFFKSRSHVALADHHMTVNCCPVGTAQLLAFADDLSFLSLMEYCKRTSAFFADIWLWPLFDENRKHYTLLLVVMKHKVILYLDSKSNQYSSFKNEVIKRAFTILCALYKDMYNIDLPSQEWSIHIPEDVPQQSSSDCGPFICAWAHSVCTGDTSVMSSQRAPQMRLFVLQEIIKPQPEHTVKDTMYLLPDILQHKPTVPDIVKTVPCQQRSTSQYLSKLKDLLWKATDKECATPACNSASKMWYCVGYDCHDWYHLECADTPGYNPPRKCDYLCHTCRLKVRDNSASQPLLSNGTFLCGHQRFTGPAIPEGTVSEKDYQDDHNNSASQPLLSNGTFLCGHQRFTGPAIPEGTVSEKDYQDDHSR</sequence>
<dbReference type="InterPro" id="IPR003653">
    <property type="entry name" value="Peptidase_C48_C"/>
</dbReference>
<evidence type="ECO:0000259" key="5">
    <source>
        <dbReference type="PROSITE" id="PS50600"/>
    </source>
</evidence>
<dbReference type="PROSITE" id="PS50600">
    <property type="entry name" value="ULP_PROTEASE"/>
    <property type="match status" value="1"/>
</dbReference>
<feature type="region of interest" description="Disordered" evidence="4">
    <location>
        <begin position="1053"/>
        <end position="1084"/>
    </location>
</feature>
<keyword evidence="3" id="KW-0378">Hydrolase</keyword>
<reference evidence="6" key="1">
    <citation type="submission" date="2022-12" db="EMBL/GenBank/DDBJ databases">
        <title>Chromosome-level genome assembly of the bean flower thrips Megalurothrips usitatus.</title>
        <authorList>
            <person name="Ma L."/>
            <person name="Liu Q."/>
            <person name="Li H."/>
            <person name="Cai W."/>
        </authorList>
    </citation>
    <scope>NUCLEOTIDE SEQUENCE</scope>
    <source>
        <strain evidence="6">Cailab_2022a</strain>
    </source>
</reference>
<dbReference type="Gene3D" id="3.40.395.10">
    <property type="entry name" value="Adenoviral Proteinase, Chain A"/>
    <property type="match status" value="1"/>
</dbReference>
<dbReference type="GO" id="GO:0008234">
    <property type="term" value="F:cysteine-type peptidase activity"/>
    <property type="evidence" value="ECO:0007669"/>
    <property type="project" value="InterPro"/>
</dbReference>
<evidence type="ECO:0000256" key="4">
    <source>
        <dbReference type="SAM" id="MobiDB-lite"/>
    </source>
</evidence>
<protein>
    <recommendedName>
        <fullName evidence="5">Ubiquitin-like protease family profile domain-containing protein</fullName>
    </recommendedName>
</protein>
<name>A0AAV7XTS3_9NEOP</name>
<gene>
    <name evidence="6" type="ORF">ONE63_008055</name>
</gene>
<feature type="domain" description="Ubiquitin-like protease family profile" evidence="5">
    <location>
        <begin position="1095"/>
        <end position="1275"/>
    </location>
</feature>
<feature type="compositionally biased region" description="Basic and acidic residues" evidence="4">
    <location>
        <begin position="44"/>
        <end position="59"/>
    </location>
</feature>
<feature type="region of interest" description="Disordered" evidence="4">
    <location>
        <begin position="24"/>
        <end position="72"/>
    </location>
</feature>
<evidence type="ECO:0000313" key="7">
    <source>
        <dbReference type="Proteomes" id="UP001075354"/>
    </source>
</evidence>
<proteinExistence type="inferred from homology"/>
<feature type="compositionally biased region" description="Polar residues" evidence="4">
    <location>
        <begin position="1056"/>
        <end position="1067"/>
    </location>
</feature>
<keyword evidence="2" id="KW-0645">Protease</keyword>
<dbReference type="EMBL" id="JAPTSV010000005">
    <property type="protein sequence ID" value="KAJ1528141.1"/>
    <property type="molecule type" value="Genomic_DNA"/>
</dbReference>
<comment type="similarity">
    <text evidence="1">Belongs to the peptidase C48 family.</text>
</comment>
<accession>A0AAV7XTS3</accession>
<feature type="compositionally biased region" description="Polar residues" evidence="4">
    <location>
        <begin position="27"/>
        <end position="43"/>
    </location>
</feature>
<evidence type="ECO:0000256" key="2">
    <source>
        <dbReference type="ARBA" id="ARBA00022670"/>
    </source>
</evidence>
<dbReference type="SUPFAM" id="SSF54001">
    <property type="entry name" value="Cysteine proteinases"/>
    <property type="match status" value="1"/>
</dbReference>
<evidence type="ECO:0000313" key="6">
    <source>
        <dbReference type="EMBL" id="KAJ1528141.1"/>
    </source>
</evidence>
<dbReference type="SUPFAM" id="SSF57903">
    <property type="entry name" value="FYVE/PHD zinc finger"/>
    <property type="match status" value="1"/>
</dbReference>
<organism evidence="6 7">
    <name type="scientific">Megalurothrips usitatus</name>
    <name type="common">bean blossom thrips</name>
    <dbReference type="NCBI Taxonomy" id="439358"/>
    <lineage>
        <taxon>Eukaryota</taxon>
        <taxon>Metazoa</taxon>
        <taxon>Ecdysozoa</taxon>
        <taxon>Arthropoda</taxon>
        <taxon>Hexapoda</taxon>
        <taxon>Insecta</taxon>
        <taxon>Pterygota</taxon>
        <taxon>Neoptera</taxon>
        <taxon>Paraneoptera</taxon>
        <taxon>Thysanoptera</taxon>
        <taxon>Terebrantia</taxon>
        <taxon>Thripoidea</taxon>
        <taxon>Thripidae</taxon>
        <taxon>Megalurothrips</taxon>
    </lineage>
</organism>
<dbReference type="InterPro" id="IPR038765">
    <property type="entry name" value="Papain-like_cys_pep_sf"/>
</dbReference>
<dbReference type="Pfam" id="PF02902">
    <property type="entry name" value="Peptidase_C48"/>
    <property type="match status" value="1"/>
</dbReference>